<evidence type="ECO:0000313" key="2">
    <source>
        <dbReference type="EMBL" id="OBK29062.1"/>
    </source>
</evidence>
<comment type="caution">
    <text evidence="2">The sequence shown here is derived from an EMBL/GenBank/DDBJ whole genome shotgun (WGS) entry which is preliminary data.</text>
</comment>
<accession>A0A1A3P8Z5</accession>
<proteinExistence type="predicted"/>
<dbReference type="AlphaFoldDB" id="A0A1A3P8Z5"/>
<sequence>MRMERRSRQGATAGLSLPGKTSRASPTLVVAQSLNSCRAVAEGSSQDWVAWRGDLPLPPPPRLSSPDRAQLGNGLAVISNHQKAFSLPDAGQRSVQVITDLLHIQRRHRQAMLTAWETAEPARWVQRAMDVSLKRLF</sequence>
<dbReference type="Proteomes" id="UP000093928">
    <property type="component" value="Unassembled WGS sequence"/>
</dbReference>
<feature type="region of interest" description="Disordered" evidence="1">
    <location>
        <begin position="1"/>
        <end position="24"/>
    </location>
</feature>
<organism evidence="2 3">
    <name type="scientific">Mycobacterium asiaticum</name>
    <dbReference type="NCBI Taxonomy" id="1790"/>
    <lineage>
        <taxon>Bacteria</taxon>
        <taxon>Bacillati</taxon>
        <taxon>Actinomycetota</taxon>
        <taxon>Actinomycetes</taxon>
        <taxon>Mycobacteriales</taxon>
        <taxon>Mycobacteriaceae</taxon>
        <taxon>Mycobacterium</taxon>
    </lineage>
</organism>
<name>A0A1A3P8Z5_MYCAS</name>
<evidence type="ECO:0000313" key="3">
    <source>
        <dbReference type="Proteomes" id="UP000093928"/>
    </source>
</evidence>
<evidence type="ECO:0000256" key="1">
    <source>
        <dbReference type="SAM" id="MobiDB-lite"/>
    </source>
</evidence>
<gene>
    <name evidence="2" type="ORF">A5634_18870</name>
</gene>
<protein>
    <submittedName>
        <fullName evidence="2">Uncharacterized protein</fullName>
    </submittedName>
</protein>
<reference evidence="2 3" key="1">
    <citation type="submission" date="2016-06" db="EMBL/GenBank/DDBJ databases">
        <authorList>
            <person name="Kjaerup R.B."/>
            <person name="Dalgaard T.S."/>
            <person name="Juul-Madsen H.R."/>
        </authorList>
    </citation>
    <scope>NUCLEOTIDE SEQUENCE [LARGE SCALE GENOMIC DNA]</scope>
    <source>
        <strain evidence="2 3">1165133.8</strain>
    </source>
</reference>
<dbReference type="EMBL" id="LZLS01000061">
    <property type="protein sequence ID" value="OBK29062.1"/>
    <property type="molecule type" value="Genomic_DNA"/>
</dbReference>